<dbReference type="InterPro" id="IPR008979">
    <property type="entry name" value="Galactose-bd-like_sf"/>
</dbReference>
<keyword evidence="5" id="KW-1133">Transmembrane helix</keyword>
<keyword evidence="5" id="KW-0812">Transmembrane</keyword>
<feature type="transmembrane region" description="Helical" evidence="5">
    <location>
        <begin position="442"/>
        <end position="469"/>
    </location>
</feature>
<feature type="region of interest" description="Disordered" evidence="4">
    <location>
        <begin position="540"/>
        <end position="574"/>
    </location>
</feature>
<keyword evidence="3" id="KW-1015">Disulfide bond</keyword>
<evidence type="ECO:0000259" key="6">
    <source>
        <dbReference type="SMART" id="SM00607"/>
    </source>
</evidence>
<dbReference type="GO" id="GO:0046872">
    <property type="term" value="F:metal ion binding"/>
    <property type="evidence" value="ECO:0007669"/>
    <property type="project" value="UniProtKB-KW"/>
</dbReference>
<feature type="domain" description="Fucolectin tachylectin-4 pentraxin-1" evidence="6">
    <location>
        <begin position="23"/>
        <end position="173"/>
    </location>
</feature>
<evidence type="ECO:0000256" key="2">
    <source>
        <dbReference type="ARBA" id="ARBA00022837"/>
    </source>
</evidence>
<evidence type="ECO:0000256" key="4">
    <source>
        <dbReference type="SAM" id="MobiDB-lite"/>
    </source>
</evidence>
<evidence type="ECO:0000256" key="5">
    <source>
        <dbReference type="SAM" id="Phobius"/>
    </source>
</evidence>
<proteinExistence type="predicted"/>
<sequence length="656" mass="71043">MCPPDQSCKYVCNKVYGCDTLVPFNVAIKKTASMSSTLYGDASFVIDGALGDSDPHLCTATNPSVDGSRARWWQVDTGESYRIFKLHVHNRVDASGEELKYFDVFVENDGMNTLSMPTKKCAEHRNDNLTNGAEVVLTCDPSQLNEGRFVILVAPEPYKLQLCEVRVMGHKVKEFLLGQSCAGRNEIKRCKLGHSCDNNTCSIPLGTYCKDTPDGCGTHAECDASQGHVCKISSNGPCNTTGDCAKVDSGFVCDSMGRCSLPAGTYCEDTPDGCVRHAVCDASQGHVCKMSSNGTCKTTGDCAHVISGFVCDSMGRCSLPLGTYCKKTPDDCVSHTECDASRGYVCKISSNQGLCNITGDCANVISGFVCDSMGRCNCKKHKYGPTCSDTCGRCADDKPCNSSNGNCLACLTGWTPPPICKTAVSGLITTEQIVVGVTVAVLLFWLLLAVLVALWHILYSAGCCPCIFLGHKRRKKEEDGEDAEVSLDTGPPSKWSRFRKFIGCGGAGEAFLGVLFCISCGKLLSDKFRWRKEVIQNDNEDMSTEASLHSPEKRSAKEKPDPQAVDAKHTATSKSYLKKDKLGALRSDRFKKKSENQAKFDGNRIYVVDPHHSHDLSSDQYAPLLMAVTKNIEAGRAKADQNARDPTTTILNAAIL</sequence>
<dbReference type="Gene3D" id="2.60.120.260">
    <property type="entry name" value="Galactose-binding domain-like"/>
    <property type="match status" value="1"/>
</dbReference>
<evidence type="ECO:0000313" key="8">
    <source>
        <dbReference type="Proteomes" id="UP001374579"/>
    </source>
</evidence>
<keyword evidence="2" id="KW-0106">Calcium</keyword>
<evidence type="ECO:0000256" key="1">
    <source>
        <dbReference type="ARBA" id="ARBA00022723"/>
    </source>
</evidence>
<accession>A0AAN9BHZ2</accession>
<gene>
    <name evidence="7" type="ORF">V1264_016670</name>
</gene>
<evidence type="ECO:0000256" key="3">
    <source>
        <dbReference type="ARBA" id="ARBA00023157"/>
    </source>
</evidence>
<organism evidence="7 8">
    <name type="scientific">Littorina saxatilis</name>
    <dbReference type="NCBI Taxonomy" id="31220"/>
    <lineage>
        <taxon>Eukaryota</taxon>
        <taxon>Metazoa</taxon>
        <taxon>Spiralia</taxon>
        <taxon>Lophotrochozoa</taxon>
        <taxon>Mollusca</taxon>
        <taxon>Gastropoda</taxon>
        <taxon>Caenogastropoda</taxon>
        <taxon>Littorinimorpha</taxon>
        <taxon>Littorinoidea</taxon>
        <taxon>Littorinidae</taxon>
        <taxon>Littorina</taxon>
    </lineage>
</organism>
<feature type="compositionally biased region" description="Basic and acidic residues" evidence="4">
    <location>
        <begin position="550"/>
        <end position="569"/>
    </location>
</feature>
<keyword evidence="5" id="KW-0472">Membrane</keyword>
<dbReference type="SMART" id="SM00607">
    <property type="entry name" value="FTP"/>
    <property type="match status" value="1"/>
</dbReference>
<name>A0AAN9BHZ2_9CAEN</name>
<dbReference type="EMBL" id="JBAMIC010000007">
    <property type="protein sequence ID" value="KAK7105264.1"/>
    <property type="molecule type" value="Genomic_DNA"/>
</dbReference>
<protein>
    <recommendedName>
        <fullName evidence="6">Fucolectin tachylectin-4 pentraxin-1 domain-containing protein</fullName>
    </recommendedName>
</protein>
<dbReference type="Pfam" id="PF22633">
    <property type="entry name" value="F5_F8_type_C_2"/>
    <property type="match status" value="1"/>
</dbReference>
<comment type="caution">
    <text evidence="7">The sequence shown here is derived from an EMBL/GenBank/DDBJ whole genome shotgun (WGS) entry which is preliminary data.</text>
</comment>
<keyword evidence="1" id="KW-0479">Metal-binding</keyword>
<keyword evidence="8" id="KW-1185">Reference proteome</keyword>
<dbReference type="SUPFAM" id="SSF49785">
    <property type="entry name" value="Galactose-binding domain-like"/>
    <property type="match status" value="1"/>
</dbReference>
<dbReference type="AlphaFoldDB" id="A0AAN9BHZ2"/>
<dbReference type="InterPro" id="IPR006585">
    <property type="entry name" value="FTP1"/>
</dbReference>
<reference evidence="7 8" key="1">
    <citation type="submission" date="2024-02" db="EMBL/GenBank/DDBJ databases">
        <title>Chromosome-scale genome assembly of the rough periwinkle Littorina saxatilis.</title>
        <authorList>
            <person name="De Jode A."/>
            <person name="Faria R."/>
            <person name="Formenti G."/>
            <person name="Sims Y."/>
            <person name="Smith T.P."/>
            <person name="Tracey A."/>
            <person name="Wood J.M.D."/>
            <person name="Zagrodzka Z.B."/>
            <person name="Johannesson K."/>
            <person name="Butlin R.K."/>
            <person name="Leder E.H."/>
        </authorList>
    </citation>
    <scope>NUCLEOTIDE SEQUENCE [LARGE SCALE GENOMIC DNA]</scope>
    <source>
        <strain evidence="7">Snail1</strain>
        <tissue evidence="7">Muscle</tissue>
    </source>
</reference>
<evidence type="ECO:0000313" key="7">
    <source>
        <dbReference type="EMBL" id="KAK7105264.1"/>
    </source>
</evidence>
<dbReference type="Proteomes" id="UP001374579">
    <property type="component" value="Unassembled WGS sequence"/>
</dbReference>